<sequence length="187" mass="21000">MTLATFITLSDFDELVDAAFRPEAPRVASSESELGEALHHYADAAAIKVKAAQCVADGTHNYAFALHYPSTGRIVIERKVRFDPPRDGHTFRHSWSGWGLIHLHVYVSEDEVLQCRVAATSRAWAEKRQDRYPELGPVSDWNWPQIESIAFRLGRRLAAMGKTGPVVQPSDVWQAAAQRLRHKPDVT</sequence>
<reference evidence="1 2" key="1">
    <citation type="journal article" date="2014" name="Int. J. Syst. Evol. Microbiol.">
        <title>Solimonas terrae sp. nov., isolated from soil.</title>
        <authorList>
            <person name="Kim S.J."/>
            <person name="Moon J.Y."/>
            <person name="Weon H.Y."/>
            <person name="Ahn J.H."/>
            <person name="Chen W.M."/>
            <person name="Kwon S.W."/>
        </authorList>
    </citation>
    <scope>NUCLEOTIDE SEQUENCE [LARGE SCALE GENOMIC DNA]</scope>
    <source>
        <strain evidence="1 2">KIS83-12</strain>
    </source>
</reference>
<dbReference type="RefSeq" id="WP_166256157.1">
    <property type="nucleotide sequence ID" value="NZ_JAAMOW010000005.1"/>
</dbReference>
<dbReference type="AlphaFoldDB" id="A0A6M2BRU3"/>
<comment type="caution">
    <text evidence="1">The sequence shown here is derived from an EMBL/GenBank/DDBJ whole genome shotgun (WGS) entry which is preliminary data.</text>
</comment>
<dbReference type="EMBL" id="JAAMOW010000005">
    <property type="protein sequence ID" value="NGY05208.1"/>
    <property type="molecule type" value="Genomic_DNA"/>
</dbReference>
<keyword evidence="2" id="KW-1185">Reference proteome</keyword>
<name>A0A6M2BRU3_9GAMM</name>
<evidence type="ECO:0000313" key="2">
    <source>
        <dbReference type="Proteomes" id="UP000472676"/>
    </source>
</evidence>
<proteinExistence type="predicted"/>
<protein>
    <submittedName>
        <fullName evidence="1">Uncharacterized protein</fullName>
    </submittedName>
</protein>
<accession>A0A6M2BRU3</accession>
<organism evidence="1 2">
    <name type="scientific">Solimonas terrae</name>
    <dbReference type="NCBI Taxonomy" id="1396819"/>
    <lineage>
        <taxon>Bacteria</taxon>
        <taxon>Pseudomonadati</taxon>
        <taxon>Pseudomonadota</taxon>
        <taxon>Gammaproteobacteria</taxon>
        <taxon>Nevskiales</taxon>
        <taxon>Nevskiaceae</taxon>
        <taxon>Solimonas</taxon>
    </lineage>
</organism>
<dbReference type="Proteomes" id="UP000472676">
    <property type="component" value="Unassembled WGS sequence"/>
</dbReference>
<gene>
    <name evidence="1" type="ORF">G7Y85_10545</name>
</gene>
<evidence type="ECO:0000313" key="1">
    <source>
        <dbReference type="EMBL" id="NGY05208.1"/>
    </source>
</evidence>